<protein>
    <submittedName>
        <fullName evidence="1">DUF1836 domain-containing protein</fullName>
    </submittedName>
</protein>
<reference evidence="1" key="2">
    <citation type="submission" date="2021-04" db="EMBL/GenBank/DDBJ databases">
        <authorList>
            <person name="Gilroy R."/>
        </authorList>
    </citation>
    <scope>NUCLEOTIDE SEQUENCE</scope>
    <source>
        <strain evidence="1">ChiGjej1B1-1692</strain>
    </source>
</reference>
<dbReference type="PANTHER" id="PTHR40056:SF1">
    <property type="entry name" value="DUF1836 DOMAIN-CONTAINING PROTEIN"/>
    <property type="match status" value="1"/>
</dbReference>
<dbReference type="AlphaFoldDB" id="A0A9D2NVT4"/>
<accession>A0A9D2NVT4</accession>
<dbReference type="InterPro" id="IPR009061">
    <property type="entry name" value="DNA-bd_dom_put_sf"/>
</dbReference>
<dbReference type="Proteomes" id="UP000823894">
    <property type="component" value="Unassembled WGS sequence"/>
</dbReference>
<organism evidence="1 2">
    <name type="scientific">Candidatus Mediterraneibacter faecigallinarum</name>
    <dbReference type="NCBI Taxonomy" id="2838669"/>
    <lineage>
        <taxon>Bacteria</taxon>
        <taxon>Bacillati</taxon>
        <taxon>Bacillota</taxon>
        <taxon>Clostridia</taxon>
        <taxon>Lachnospirales</taxon>
        <taxon>Lachnospiraceae</taxon>
        <taxon>Mediterraneibacter</taxon>
    </lineage>
</organism>
<name>A0A9D2NVT4_9FIRM</name>
<dbReference type="PANTHER" id="PTHR40056">
    <property type="entry name" value="HYPOTHETICAL CYTOSOLIC PROTEIN"/>
    <property type="match status" value="1"/>
</dbReference>
<evidence type="ECO:0000313" key="2">
    <source>
        <dbReference type="Proteomes" id="UP000823894"/>
    </source>
</evidence>
<proteinExistence type="predicted"/>
<dbReference type="SUPFAM" id="SSF46955">
    <property type="entry name" value="Putative DNA-binding domain"/>
    <property type="match status" value="1"/>
</dbReference>
<dbReference type="InterPro" id="IPR014975">
    <property type="entry name" value="DUF1836"/>
</dbReference>
<dbReference type="Pfam" id="PF08876">
    <property type="entry name" value="DUF1836"/>
    <property type="match status" value="1"/>
</dbReference>
<reference evidence="1" key="1">
    <citation type="journal article" date="2021" name="PeerJ">
        <title>Extensive microbial diversity within the chicken gut microbiome revealed by metagenomics and culture.</title>
        <authorList>
            <person name="Gilroy R."/>
            <person name="Ravi A."/>
            <person name="Getino M."/>
            <person name="Pursley I."/>
            <person name="Horton D.L."/>
            <person name="Alikhan N.F."/>
            <person name="Baker D."/>
            <person name="Gharbi K."/>
            <person name="Hall N."/>
            <person name="Watson M."/>
            <person name="Adriaenssens E.M."/>
            <person name="Foster-Nyarko E."/>
            <person name="Jarju S."/>
            <person name="Secka A."/>
            <person name="Antonio M."/>
            <person name="Oren A."/>
            <person name="Chaudhuri R.R."/>
            <person name="La Ragione R."/>
            <person name="Hildebrand F."/>
            <person name="Pallen M.J."/>
        </authorList>
    </citation>
    <scope>NUCLEOTIDE SEQUENCE</scope>
    <source>
        <strain evidence="1">ChiGjej1B1-1692</strain>
    </source>
</reference>
<dbReference type="EMBL" id="DWWK01000033">
    <property type="protein sequence ID" value="HJC37944.1"/>
    <property type="molecule type" value="Genomic_DNA"/>
</dbReference>
<comment type="caution">
    <text evidence="1">The sequence shown here is derived from an EMBL/GenBank/DDBJ whole genome shotgun (WGS) entry which is preliminary data.</text>
</comment>
<evidence type="ECO:0000313" key="1">
    <source>
        <dbReference type="EMBL" id="HJC37944.1"/>
    </source>
</evidence>
<sequence length="204" mass="23701">MTIDTNDILNSILESLSRVDYIKPGDIPNIDLYMDQITTFMDKQLDSTKRYSDDKILTKTMINNYTKNNLLPPPVKKKYSREHVLILIFIYYFKSILSIKDIETVLSPLTEKYFSGEGPLDLSAVYREVCEMEKSRIEPLQESVREAYEKSMSAFSDVPEGEDSDKLKLFAFICNLSFDVYLKKMMIEKIIDDLAENNTENKKN</sequence>
<gene>
    <name evidence="1" type="ORF">H9757_02610</name>
</gene>